<evidence type="ECO:0000313" key="2">
    <source>
        <dbReference type="EMBL" id="NEL56261.1"/>
    </source>
</evidence>
<organism evidence="2 3">
    <name type="scientific">Goekera deserti</name>
    <dbReference type="NCBI Taxonomy" id="2497753"/>
    <lineage>
        <taxon>Bacteria</taxon>
        <taxon>Bacillati</taxon>
        <taxon>Actinomycetota</taxon>
        <taxon>Actinomycetes</taxon>
        <taxon>Geodermatophilales</taxon>
        <taxon>Geodermatophilaceae</taxon>
        <taxon>Goekera</taxon>
    </lineage>
</organism>
<dbReference type="AlphaFoldDB" id="A0A7K3WIF4"/>
<keyword evidence="3" id="KW-1185">Reference proteome</keyword>
<dbReference type="Proteomes" id="UP000470470">
    <property type="component" value="Unassembled WGS sequence"/>
</dbReference>
<dbReference type="EMBL" id="JAAGWK010000032">
    <property type="protein sequence ID" value="NEL56261.1"/>
    <property type="molecule type" value="Genomic_DNA"/>
</dbReference>
<feature type="region of interest" description="Disordered" evidence="1">
    <location>
        <begin position="1"/>
        <end position="22"/>
    </location>
</feature>
<gene>
    <name evidence="2" type="ORF">G1H19_20000</name>
</gene>
<dbReference type="RefSeq" id="WP_152727464.1">
    <property type="nucleotide sequence ID" value="NZ_JAABOZ010000001.1"/>
</dbReference>
<sequence length="217" mass="23276">MPVESFFPAVTPADPLDESDVTPPELDPVWGGPPHGELPVPTATSVVVGRSASTVVSLDAVRCWSTGLTLDLSIHLVEAGRGARRALFHALDAHHGRGPLDLFLPAGGLRLGVQYADGRRTSTVEESAWLSVPQDVAPADWLPDQVVLEGLDRPRAWGRTWRRTLWMWPVPPPGDVTVVCLWPDRGIEETRSSFPAGPVIAACAGAGPLWPDGEEHG</sequence>
<evidence type="ECO:0000256" key="1">
    <source>
        <dbReference type="SAM" id="MobiDB-lite"/>
    </source>
</evidence>
<proteinExistence type="predicted"/>
<evidence type="ECO:0000313" key="3">
    <source>
        <dbReference type="Proteomes" id="UP000470470"/>
    </source>
</evidence>
<accession>A0A7K3WIF4</accession>
<comment type="caution">
    <text evidence="2">The sequence shown here is derived from an EMBL/GenBank/DDBJ whole genome shotgun (WGS) entry which is preliminary data.</text>
</comment>
<protein>
    <submittedName>
        <fullName evidence="2">Uncharacterized protein</fullName>
    </submittedName>
</protein>
<reference evidence="2 3" key="1">
    <citation type="submission" date="2020-02" db="EMBL/GenBank/DDBJ databases">
        <title>The whole genome sequence of CPCC 205119.</title>
        <authorList>
            <person name="Jiang Z."/>
        </authorList>
    </citation>
    <scope>NUCLEOTIDE SEQUENCE [LARGE SCALE GENOMIC DNA]</scope>
    <source>
        <strain evidence="2 3">CPCC 205119</strain>
    </source>
</reference>
<name>A0A7K3WIF4_9ACTN</name>